<dbReference type="EMBL" id="JAENHN010000046">
    <property type="protein sequence ID" value="MBK1812174.1"/>
    <property type="molecule type" value="Genomic_DNA"/>
</dbReference>
<dbReference type="Proteomes" id="UP000596739">
    <property type="component" value="Unassembled WGS sequence"/>
</dbReference>
<feature type="transmembrane region" description="Helical" evidence="1">
    <location>
        <begin position="21"/>
        <end position="40"/>
    </location>
</feature>
<organism evidence="2 3">
    <name type="scientific">Clostridium yunnanense</name>
    <dbReference type="NCBI Taxonomy" id="2800325"/>
    <lineage>
        <taxon>Bacteria</taxon>
        <taxon>Bacillati</taxon>
        <taxon>Bacillota</taxon>
        <taxon>Clostridia</taxon>
        <taxon>Eubacteriales</taxon>
        <taxon>Clostridiaceae</taxon>
        <taxon>Clostridium</taxon>
    </lineage>
</organism>
<name>A0ABS1ES61_9CLOT</name>
<dbReference type="RefSeq" id="WP_200271115.1">
    <property type="nucleotide sequence ID" value="NZ_JAENHN010000046.1"/>
</dbReference>
<accession>A0ABS1ES61</accession>
<keyword evidence="1" id="KW-0472">Membrane</keyword>
<keyword evidence="1" id="KW-0812">Transmembrane</keyword>
<protein>
    <recommendedName>
        <fullName evidence="4">Histidine kinase</fullName>
    </recommendedName>
</protein>
<comment type="caution">
    <text evidence="2">The sequence shown here is derived from an EMBL/GenBank/DDBJ whole genome shotgun (WGS) entry which is preliminary data.</text>
</comment>
<sequence>MKFNKLDLILFIKNKNLSGTLYLIALAIILIPASIVMITNNPFSSTFSKISIGIAIFLVIIGKVLSMLKKDKGDKSISIDIGIIIGMLIVFFTHVFK</sequence>
<proteinExistence type="predicted"/>
<gene>
    <name evidence="2" type="ORF">JHL18_16245</name>
</gene>
<evidence type="ECO:0000313" key="2">
    <source>
        <dbReference type="EMBL" id="MBK1812174.1"/>
    </source>
</evidence>
<feature type="transmembrane region" description="Helical" evidence="1">
    <location>
        <begin position="77"/>
        <end position="96"/>
    </location>
</feature>
<reference evidence="3" key="1">
    <citation type="submission" date="2021-01" db="EMBL/GenBank/DDBJ databases">
        <title>Genome public.</title>
        <authorList>
            <person name="Liu C."/>
            <person name="Sun Q."/>
        </authorList>
    </citation>
    <scope>NUCLEOTIDE SEQUENCE [LARGE SCALE GENOMIC DNA]</scope>
    <source>
        <strain evidence="3">YIM B02505</strain>
    </source>
</reference>
<keyword evidence="1" id="KW-1133">Transmembrane helix</keyword>
<evidence type="ECO:0000256" key="1">
    <source>
        <dbReference type="SAM" id="Phobius"/>
    </source>
</evidence>
<evidence type="ECO:0000313" key="3">
    <source>
        <dbReference type="Proteomes" id="UP000596739"/>
    </source>
</evidence>
<evidence type="ECO:0008006" key="4">
    <source>
        <dbReference type="Google" id="ProtNLM"/>
    </source>
</evidence>
<keyword evidence="3" id="KW-1185">Reference proteome</keyword>
<feature type="transmembrane region" description="Helical" evidence="1">
    <location>
        <begin position="46"/>
        <end position="65"/>
    </location>
</feature>